<dbReference type="PANTHER" id="PTHR31284">
    <property type="entry name" value="ACID PHOSPHATASE-LIKE PROTEIN"/>
    <property type="match status" value="1"/>
</dbReference>
<organism evidence="4 5">
    <name type="scientific">Legionella shakespearei DSM 23087</name>
    <dbReference type="NCBI Taxonomy" id="1122169"/>
    <lineage>
        <taxon>Bacteria</taxon>
        <taxon>Pseudomonadati</taxon>
        <taxon>Pseudomonadota</taxon>
        <taxon>Gammaproteobacteria</taxon>
        <taxon>Legionellales</taxon>
        <taxon>Legionellaceae</taxon>
        <taxon>Legionella</taxon>
    </lineage>
</organism>
<dbReference type="OrthoDB" id="193314at2"/>
<dbReference type="AlphaFoldDB" id="A0A0W0Z8D3"/>
<protein>
    <submittedName>
        <fullName evidence="4">Acid phosphatase</fullName>
    </submittedName>
</protein>
<dbReference type="EMBL" id="LNYW01000016">
    <property type="protein sequence ID" value="KTD65078.1"/>
    <property type="molecule type" value="Genomic_DNA"/>
</dbReference>
<dbReference type="Pfam" id="PF03767">
    <property type="entry name" value="Acid_phosphat_B"/>
    <property type="match status" value="1"/>
</dbReference>
<dbReference type="PATRIC" id="fig|1122169.6.peg.509"/>
<keyword evidence="5" id="KW-1185">Reference proteome</keyword>
<dbReference type="PIRSF" id="PIRSF002674">
    <property type="entry name" value="VSP"/>
    <property type="match status" value="1"/>
</dbReference>
<dbReference type="InterPro" id="IPR036412">
    <property type="entry name" value="HAD-like_sf"/>
</dbReference>
<feature type="chain" id="PRO_5006918391" evidence="3">
    <location>
        <begin position="25"/>
        <end position="223"/>
    </location>
</feature>
<dbReference type="PANTHER" id="PTHR31284:SF10">
    <property type="entry name" value="ACID PHOSPHATASE-LIKE PROTEIN"/>
    <property type="match status" value="1"/>
</dbReference>
<dbReference type="Gene3D" id="3.40.50.1000">
    <property type="entry name" value="HAD superfamily/HAD-like"/>
    <property type="match status" value="1"/>
</dbReference>
<name>A0A0W0Z8D3_9GAMM</name>
<feature type="signal peptide" evidence="3">
    <location>
        <begin position="1"/>
        <end position="24"/>
    </location>
</feature>
<gene>
    <name evidence="4" type="ORF">Lsha_0447</name>
</gene>
<proteinExistence type="predicted"/>
<evidence type="ECO:0000256" key="1">
    <source>
        <dbReference type="ARBA" id="ARBA00022729"/>
    </source>
</evidence>
<dbReference type="RefSeq" id="WP_018578452.1">
    <property type="nucleotide sequence ID" value="NZ_KB892435.1"/>
</dbReference>
<comment type="caution">
    <text evidence="4">The sequence shown here is derived from an EMBL/GenBank/DDBJ whole genome shotgun (WGS) entry which is preliminary data.</text>
</comment>
<keyword evidence="2" id="KW-0325">Glycoprotein</keyword>
<reference evidence="4 5" key="1">
    <citation type="submission" date="2015-11" db="EMBL/GenBank/DDBJ databases">
        <title>Genomic analysis of 38 Legionella species identifies large and diverse effector repertoires.</title>
        <authorList>
            <person name="Burstein D."/>
            <person name="Amaro F."/>
            <person name="Zusman T."/>
            <person name="Lifshitz Z."/>
            <person name="Cohen O."/>
            <person name="Gilbert J.A."/>
            <person name="Pupko T."/>
            <person name="Shuman H.A."/>
            <person name="Segal G."/>
        </authorList>
    </citation>
    <scope>NUCLEOTIDE SEQUENCE [LARGE SCALE GENOMIC DNA]</scope>
    <source>
        <strain evidence="4 5">ATCC 49655</strain>
    </source>
</reference>
<keyword evidence="1 3" id="KW-0732">Signal</keyword>
<sequence>MKLRFNLLLQVLFIFTLASQPAFPEPANLSLVKQEVKSYYDSGLYHQELEKKIHEAQHYIETQALANQQSKTPKKLAVVLDIDETSLSNYNKMVVRDFIGNREQIHKEILAADSPAIKPMLVLYKNAQKHGVKVFFVTGRVEAEREATQKNLLNAGYSQWSGLFLRPDAYQNASIIPFKSEARANIEKKGYTIIATIGDQLSDIDGGYAEKGFKLPNPFYYLP</sequence>
<evidence type="ECO:0000313" key="4">
    <source>
        <dbReference type="EMBL" id="KTD65078.1"/>
    </source>
</evidence>
<evidence type="ECO:0000256" key="2">
    <source>
        <dbReference type="ARBA" id="ARBA00023180"/>
    </source>
</evidence>
<dbReference type="Proteomes" id="UP000054600">
    <property type="component" value="Unassembled WGS sequence"/>
</dbReference>
<dbReference type="SUPFAM" id="SSF56784">
    <property type="entry name" value="HAD-like"/>
    <property type="match status" value="1"/>
</dbReference>
<dbReference type="InterPro" id="IPR014403">
    <property type="entry name" value="APS1/VSP"/>
</dbReference>
<evidence type="ECO:0000313" key="5">
    <source>
        <dbReference type="Proteomes" id="UP000054600"/>
    </source>
</evidence>
<dbReference type="InterPro" id="IPR023214">
    <property type="entry name" value="HAD_sf"/>
</dbReference>
<dbReference type="STRING" id="1122169.Lsha_0447"/>
<dbReference type="InterPro" id="IPR005519">
    <property type="entry name" value="Acid_phosphat_B-like"/>
</dbReference>
<evidence type="ECO:0000256" key="3">
    <source>
        <dbReference type="SAM" id="SignalP"/>
    </source>
</evidence>
<accession>A0A0W0Z8D3</accession>
<dbReference type="eggNOG" id="COG2503">
    <property type="taxonomic scope" value="Bacteria"/>
</dbReference>